<dbReference type="SUPFAM" id="SSF55874">
    <property type="entry name" value="ATPase domain of HSP90 chaperone/DNA topoisomerase II/histidine kinase"/>
    <property type="match status" value="1"/>
</dbReference>
<dbReference type="Gene3D" id="3.30.565.10">
    <property type="entry name" value="Histidine kinase-like ATPase, C-terminal domain"/>
    <property type="match status" value="1"/>
</dbReference>
<dbReference type="InterPro" id="IPR036890">
    <property type="entry name" value="HATPase_C_sf"/>
</dbReference>
<dbReference type="InterPro" id="IPR035965">
    <property type="entry name" value="PAS-like_dom_sf"/>
</dbReference>
<dbReference type="Proteomes" id="UP000445582">
    <property type="component" value="Unassembled WGS sequence"/>
</dbReference>
<gene>
    <name evidence="9" type="ORF">GRI48_11430</name>
</gene>
<evidence type="ECO:0000256" key="6">
    <source>
        <dbReference type="ARBA" id="ARBA00022777"/>
    </source>
</evidence>
<dbReference type="InterPro" id="IPR011102">
    <property type="entry name" value="Sig_transdc_His_kinase_HWE"/>
</dbReference>
<keyword evidence="10" id="KW-1185">Reference proteome</keyword>
<organism evidence="9 10">
    <name type="scientific">Qipengyuania oceanensis</name>
    <dbReference type="NCBI Taxonomy" id="1463597"/>
    <lineage>
        <taxon>Bacteria</taxon>
        <taxon>Pseudomonadati</taxon>
        <taxon>Pseudomonadota</taxon>
        <taxon>Alphaproteobacteria</taxon>
        <taxon>Sphingomonadales</taxon>
        <taxon>Erythrobacteraceae</taxon>
        <taxon>Qipengyuania</taxon>
    </lineage>
</organism>
<dbReference type="GO" id="GO:0005524">
    <property type="term" value="F:ATP binding"/>
    <property type="evidence" value="ECO:0007669"/>
    <property type="project" value="UniProtKB-KW"/>
</dbReference>
<sequence length="358" mass="39244">MKSKSDYDGSVPDIRSPGDAANVEMDALRVDAARLFVQTSEQSRMAMCLSDARAPDFPIVYANRSFANLTGYSVPDAVGRNCRFLQGPETDPEAVTRLRGLIERAEYGVVDILNYRKDGSSFWNAVHIGPIFGDAGQLEYFYGSQWHISEVVANRETQLPQDRIARELRHRTDNLFAVISAIVRLSARGSDDVASLSEKLTQRIAALGTAHRISIDSEARSDQESDLRTLAREILAPYANDNTRRIAISREDVLLPSKAITPIGLALHELATNALKYGSLSVAGGELDVSWHTEDNLLRIVWSERGGPTVVEKQASPSDRKSGSGSRIIAGVLGSLKGTIDFDYRPEGLRADLCIPVD</sequence>
<dbReference type="Gene3D" id="3.30.450.20">
    <property type="entry name" value="PAS domain"/>
    <property type="match status" value="1"/>
</dbReference>
<evidence type="ECO:0000313" key="10">
    <source>
        <dbReference type="Proteomes" id="UP000445582"/>
    </source>
</evidence>
<keyword evidence="7" id="KW-0067">ATP-binding</keyword>
<dbReference type="InterPro" id="IPR000014">
    <property type="entry name" value="PAS"/>
</dbReference>
<dbReference type="SUPFAM" id="SSF55785">
    <property type="entry name" value="PYP-like sensor domain (PAS domain)"/>
    <property type="match status" value="1"/>
</dbReference>
<dbReference type="Pfam" id="PF13426">
    <property type="entry name" value="PAS_9"/>
    <property type="match status" value="1"/>
</dbReference>
<dbReference type="PANTHER" id="PTHR41523">
    <property type="entry name" value="TWO-COMPONENT SYSTEM SENSOR PROTEIN"/>
    <property type="match status" value="1"/>
</dbReference>
<feature type="domain" description="PAS" evidence="8">
    <location>
        <begin position="32"/>
        <end position="105"/>
    </location>
</feature>
<dbReference type="AlphaFoldDB" id="A0A844YJF0"/>
<dbReference type="OrthoDB" id="136506at2"/>
<comment type="catalytic activity">
    <reaction evidence="1">
        <text>ATP + protein L-histidine = ADP + protein N-phospho-L-histidine.</text>
        <dbReference type="EC" id="2.7.13.3"/>
    </reaction>
</comment>
<evidence type="ECO:0000259" key="8">
    <source>
        <dbReference type="PROSITE" id="PS50112"/>
    </source>
</evidence>
<protein>
    <recommendedName>
        <fullName evidence="2">histidine kinase</fullName>
        <ecNumber evidence="2">2.7.13.3</ecNumber>
    </recommendedName>
</protein>
<evidence type="ECO:0000256" key="1">
    <source>
        <dbReference type="ARBA" id="ARBA00000085"/>
    </source>
</evidence>
<evidence type="ECO:0000256" key="4">
    <source>
        <dbReference type="ARBA" id="ARBA00022679"/>
    </source>
</evidence>
<dbReference type="GO" id="GO:0004673">
    <property type="term" value="F:protein histidine kinase activity"/>
    <property type="evidence" value="ECO:0007669"/>
    <property type="project" value="UniProtKB-EC"/>
</dbReference>
<reference evidence="9 10" key="1">
    <citation type="submission" date="2019-12" db="EMBL/GenBank/DDBJ databases">
        <title>Genomic-based taxomic classification of the family Erythrobacteraceae.</title>
        <authorList>
            <person name="Xu L."/>
        </authorList>
    </citation>
    <scope>NUCLEOTIDE SEQUENCE [LARGE SCALE GENOMIC DNA]</scope>
    <source>
        <strain evidence="9 10">MCCC 1A09965</strain>
    </source>
</reference>
<dbReference type="Pfam" id="PF07536">
    <property type="entry name" value="HWE_HK"/>
    <property type="match status" value="1"/>
</dbReference>
<evidence type="ECO:0000256" key="3">
    <source>
        <dbReference type="ARBA" id="ARBA00022553"/>
    </source>
</evidence>
<dbReference type="EC" id="2.7.13.3" evidence="2"/>
<evidence type="ECO:0000256" key="5">
    <source>
        <dbReference type="ARBA" id="ARBA00022741"/>
    </source>
</evidence>
<dbReference type="EMBL" id="WTYN01000002">
    <property type="protein sequence ID" value="MXO63625.1"/>
    <property type="molecule type" value="Genomic_DNA"/>
</dbReference>
<dbReference type="SMART" id="SM00911">
    <property type="entry name" value="HWE_HK"/>
    <property type="match status" value="1"/>
</dbReference>
<dbReference type="CDD" id="cd00130">
    <property type="entry name" value="PAS"/>
    <property type="match status" value="1"/>
</dbReference>
<keyword evidence="3" id="KW-0597">Phosphoprotein</keyword>
<keyword evidence="5" id="KW-0547">Nucleotide-binding</keyword>
<dbReference type="PROSITE" id="PS50112">
    <property type="entry name" value="PAS"/>
    <property type="match status" value="1"/>
</dbReference>
<dbReference type="RefSeq" id="WP_160676125.1">
    <property type="nucleotide sequence ID" value="NZ_WTYN01000002.1"/>
</dbReference>
<evidence type="ECO:0000256" key="2">
    <source>
        <dbReference type="ARBA" id="ARBA00012438"/>
    </source>
</evidence>
<evidence type="ECO:0000313" key="9">
    <source>
        <dbReference type="EMBL" id="MXO63625.1"/>
    </source>
</evidence>
<proteinExistence type="predicted"/>
<keyword evidence="4" id="KW-0808">Transferase</keyword>
<accession>A0A844YJF0</accession>
<keyword evidence="6" id="KW-0418">Kinase</keyword>
<dbReference type="NCBIfam" id="NF010077">
    <property type="entry name" value="PRK13559.1"/>
    <property type="match status" value="1"/>
</dbReference>
<evidence type="ECO:0000256" key="7">
    <source>
        <dbReference type="ARBA" id="ARBA00022840"/>
    </source>
</evidence>
<dbReference type="PANTHER" id="PTHR41523:SF8">
    <property type="entry name" value="ETHYLENE RESPONSE SENSOR PROTEIN"/>
    <property type="match status" value="1"/>
</dbReference>
<name>A0A844YJF0_9SPHN</name>
<comment type="caution">
    <text evidence="9">The sequence shown here is derived from an EMBL/GenBank/DDBJ whole genome shotgun (WGS) entry which is preliminary data.</text>
</comment>
<dbReference type="NCBIfam" id="TIGR00229">
    <property type="entry name" value="sensory_box"/>
    <property type="match status" value="1"/>
</dbReference>